<evidence type="ECO:0000256" key="2">
    <source>
        <dbReference type="ARBA" id="ARBA00022741"/>
    </source>
</evidence>
<name>Q8FN05_COREF</name>
<proteinExistence type="predicted"/>
<organism evidence="5 6">
    <name type="scientific">Corynebacterium efficiens (strain DSM 44549 / YS-314 / AJ 12310 / JCM 11189 / NBRC 100395)</name>
    <dbReference type="NCBI Taxonomy" id="196164"/>
    <lineage>
        <taxon>Bacteria</taxon>
        <taxon>Bacillati</taxon>
        <taxon>Actinomycetota</taxon>
        <taxon>Actinomycetes</taxon>
        <taxon>Mycobacteriales</taxon>
        <taxon>Corynebacteriaceae</taxon>
        <taxon>Corynebacterium</taxon>
    </lineage>
</organism>
<dbReference type="KEGG" id="cef:CE2344"/>
<accession>Q8FN05</accession>
<dbReference type="eggNOG" id="COG1119">
    <property type="taxonomic scope" value="Bacteria"/>
</dbReference>
<protein>
    <submittedName>
        <fullName evidence="5">Putative ABC transporter ATP-binding protein</fullName>
    </submittedName>
</protein>
<evidence type="ECO:0000256" key="3">
    <source>
        <dbReference type="ARBA" id="ARBA00022840"/>
    </source>
</evidence>
<feature type="domain" description="ABC transporter" evidence="4">
    <location>
        <begin position="14"/>
        <end position="252"/>
    </location>
</feature>
<dbReference type="InterPro" id="IPR027417">
    <property type="entry name" value="P-loop_NTPase"/>
</dbReference>
<dbReference type="AlphaFoldDB" id="Q8FN05"/>
<dbReference type="InterPro" id="IPR003439">
    <property type="entry name" value="ABC_transporter-like_ATP-bd"/>
</dbReference>
<dbReference type="STRING" id="196164.gene:10742777"/>
<dbReference type="GO" id="GO:0016887">
    <property type="term" value="F:ATP hydrolysis activity"/>
    <property type="evidence" value="ECO:0007669"/>
    <property type="project" value="InterPro"/>
</dbReference>
<reference evidence="5 6" key="1">
    <citation type="journal article" date="2003" name="Genome Res.">
        <title>Comparative complete genome sequence analysis of the amino acid replacements responsible for the thermostability of Corynebacterium efficiens.</title>
        <authorList>
            <person name="Nishio Y."/>
            <person name="Nakamura Y."/>
            <person name="Kawarabayasi Y."/>
            <person name="Usuda Y."/>
            <person name="Kimura E."/>
            <person name="Sugimoto S."/>
            <person name="Matsui K."/>
            <person name="Yamagishi A."/>
            <person name="Kikuchi H."/>
            <person name="Ikeo K."/>
            <person name="Gojobori T."/>
        </authorList>
    </citation>
    <scope>NUCLEOTIDE SEQUENCE [LARGE SCALE GENOMIC DNA]</scope>
    <source>
        <strain evidence="6">DSM 44549 / YS-314 / AJ 12310 / JCM 11189 / NBRC 100395</strain>
    </source>
</reference>
<dbReference type="Gene3D" id="3.40.50.300">
    <property type="entry name" value="P-loop containing nucleotide triphosphate hydrolases"/>
    <property type="match status" value="1"/>
</dbReference>
<evidence type="ECO:0000259" key="4">
    <source>
        <dbReference type="PROSITE" id="PS50893"/>
    </source>
</evidence>
<keyword evidence="2" id="KW-0547">Nucleotide-binding</keyword>
<dbReference type="Pfam" id="PF00005">
    <property type="entry name" value="ABC_tran"/>
    <property type="match status" value="1"/>
</dbReference>
<dbReference type="InterPro" id="IPR050153">
    <property type="entry name" value="Metal_Ion_Import_ABC"/>
</dbReference>
<sequence>MGSMPVDAQRENCLAFTNVTVRRGATRLVEDITLEFPRGSHWAVLGPNGAGKTTLLKMAGTLLYPSEGTVDVLGHRFGRVDTRMLRRHIGYVDPRQRLDDIPVHEAVLSGLTASNGLLDRWEPTRAQLIRRDELLALVGMGDRADRRWSALSQGERARTLIARALIPSPSLLLLDEPCTGLDLPGREILLTVIDTLRRETEGLSTIMITHHVEEIAATTTDVLMMRDGRVLATGPVGEILTSGNLSELYGMDVHLEQIRGRWFAFGAGDGA</sequence>
<dbReference type="Proteomes" id="UP000001409">
    <property type="component" value="Chromosome"/>
</dbReference>
<dbReference type="HOGENOM" id="CLU_000604_1_11_11"/>
<keyword evidence="6" id="KW-1185">Reference proteome</keyword>
<dbReference type="SMART" id="SM00382">
    <property type="entry name" value="AAA"/>
    <property type="match status" value="1"/>
</dbReference>
<evidence type="ECO:0000313" key="6">
    <source>
        <dbReference type="Proteomes" id="UP000001409"/>
    </source>
</evidence>
<dbReference type="PROSITE" id="PS50893">
    <property type="entry name" value="ABC_TRANSPORTER_2"/>
    <property type="match status" value="1"/>
</dbReference>
<dbReference type="PANTHER" id="PTHR42734">
    <property type="entry name" value="METAL TRANSPORT SYSTEM ATP-BINDING PROTEIN TM_0124-RELATED"/>
    <property type="match status" value="1"/>
</dbReference>
<dbReference type="EMBL" id="BA000035">
    <property type="protein sequence ID" value="BAC19154.1"/>
    <property type="molecule type" value="Genomic_DNA"/>
</dbReference>
<evidence type="ECO:0000256" key="1">
    <source>
        <dbReference type="ARBA" id="ARBA00022448"/>
    </source>
</evidence>
<keyword evidence="3 5" id="KW-0067">ATP-binding</keyword>
<dbReference type="SUPFAM" id="SSF52540">
    <property type="entry name" value="P-loop containing nucleoside triphosphate hydrolases"/>
    <property type="match status" value="1"/>
</dbReference>
<dbReference type="InterPro" id="IPR003593">
    <property type="entry name" value="AAA+_ATPase"/>
</dbReference>
<keyword evidence="1" id="KW-0813">Transport</keyword>
<evidence type="ECO:0000313" key="5">
    <source>
        <dbReference type="EMBL" id="BAC19154.1"/>
    </source>
</evidence>
<dbReference type="GO" id="GO:0005524">
    <property type="term" value="F:ATP binding"/>
    <property type="evidence" value="ECO:0007669"/>
    <property type="project" value="UniProtKB-KW"/>
</dbReference>